<evidence type="ECO:0000313" key="4">
    <source>
        <dbReference type="Proteomes" id="UP000807716"/>
    </source>
</evidence>
<reference evidence="3" key="1">
    <citation type="journal article" date="2020" name="Fungal Divers.">
        <title>Resolving the Mortierellaceae phylogeny through synthesis of multi-gene phylogenetics and phylogenomics.</title>
        <authorList>
            <person name="Vandepol N."/>
            <person name="Liber J."/>
            <person name="Desiro A."/>
            <person name="Na H."/>
            <person name="Kennedy M."/>
            <person name="Barry K."/>
            <person name="Grigoriev I.V."/>
            <person name="Miller A.N."/>
            <person name="O'Donnell K."/>
            <person name="Stajich J.E."/>
            <person name="Bonito G."/>
        </authorList>
    </citation>
    <scope>NUCLEOTIDE SEQUENCE</scope>
    <source>
        <strain evidence="3">BC1065</strain>
    </source>
</reference>
<dbReference type="GO" id="GO:0005524">
    <property type="term" value="F:ATP binding"/>
    <property type="evidence" value="ECO:0007669"/>
    <property type="project" value="InterPro"/>
</dbReference>
<protein>
    <recommendedName>
        <fullName evidence="2">Protein kinase domain-containing protein</fullName>
    </recommendedName>
</protein>
<dbReference type="Pfam" id="PF08238">
    <property type="entry name" value="Sel1"/>
    <property type="match status" value="20"/>
</dbReference>
<sequence length="1303" mass="145005">MVHFELEGIGLSISSDQENKVVLPFGLEVAYGKVYCARWKGHKVAIKKYLVDTDEATQSTVIQHEINAVQRLVHHHIIRLHDTTCHQGKLVLITEYVDGGSLQQAIKSQRTADWFIKMRVAHEIAQGLDYMHSIGVIHRDLRSSNVLLTSQLQVKLCNIGLATVKARSASKSTSSDKSIQYWMAPELLTDKPKYSTKSDMFALGMTMWEMAANCTVPSQERVDSHTVAIDLRSGAHEALPEETWSNYHHWVERCWEHSPDKRPQASEMVAKFYGLETTCADHAQGAVVSNSPPLIQTTKVTHGGASQFSDEVRPFWTRANAGDVEAQVVLAAKYENGIGVDQSDTEAFEWYLRAAGLGSTEAQYKTGALSRNGRGTIRNVTIAVDWLQRAADGAHAVAQNELGWMYQYGQGVEQDYSQAQEWYHRAAVIGDDSAQNNLALMYYNGLGVEQDYSQALAWFRKSADQGNAQAQNNLGLMYWMGFGVERNHVEAVPWLRKAADQAQRSAEPRQRVGVANTQFKLGMAYWYGWGVDQDYIEAVLWWVKAADQGHSRSQFNLGSACFHGRGVDQNDVEAVTWWQKAAAQGHTGAQYRLGRAYSDGSGVEQNDIEALSWWRKAADQGHQLALFNLGSAYCDGRGVDQSDAKAVSWWRKAAAQGDADAQYNLGIMYSDGKGVKPNDVKAVQWYQRAAEQGDADAQLNLGSAYSDGRGVEQSDIEAVSWWRRAEARGNADALFTLGLVFSEGRETEASLSRDQACVPLSPTNLDEFVDDCADEEIKEIEDDWEDEELKEIEDDWEDEELEEIEDDCGNGKFEDDSEGEELDFGLDSVSPAVTSMSAIMLWLSKEACDCIDRANTGDQHAQFTLGCWRIRGKEGLDVDLQDAHNWLTLAAEGPGAIVEAFRLLGMLYDQGLGVFKNPRQALAYYNDAARLGDFPAQLRLAAVYRTGNHVVAQDRYKSYYWISQAAESGNSVAEYGLGWHHELGFGTTKNLRMAVSLYRQASEKGHREANNRLGWLYQLGQGVPRDHAKAVCHYRDAAKLGHIEAHFHLYALHARDSRRCGTCNRCIRSLKRSNSAILACRIISDTIQQRAASGDSEALVQLGQMYEQGNVQSASRQAYKLYMEAADNHYAPALVALGAFHLRQQVGPNDYDQAQMFFRRAAAHVIPQAFTWLAWTILLKQAESEAVAAAMEVGVPAAVAAPATTAVEDEEDRQAIQWLERAAELSEPVALATLARLYEHGEAGLQKDGRRAWIYYFHAAEAGNPTAMIWMAKAYASQGDTKGKTYGKLWQTKAEQWFAVASQ</sequence>
<dbReference type="Pfam" id="PF07714">
    <property type="entry name" value="PK_Tyr_Ser-Thr"/>
    <property type="match status" value="1"/>
</dbReference>
<dbReference type="InterPro" id="IPR000719">
    <property type="entry name" value="Prot_kinase_dom"/>
</dbReference>
<dbReference type="SMART" id="SM00671">
    <property type="entry name" value="SEL1"/>
    <property type="match status" value="19"/>
</dbReference>
<dbReference type="GO" id="GO:0004713">
    <property type="term" value="F:protein tyrosine kinase activity"/>
    <property type="evidence" value="ECO:0007669"/>
    <property type="project" value="InterPro"/>
</dbReference>
<gene>
    <name evidence="3" type="ORF">DFQ27_009907</name>
</gene>
<proteinExistence type="inferred from homology"/>
<dbReference type="EMBL" id="JAAAJB010000973">
    <property type="protein sequence ID" value="KAG0249613.1"/>
    <property type="molecule type" value="Genomic_DNA"/>
</dbReference>
<dbReference type="SUPFAM" id="SSF56112">
    <property type="entry name" value="Protein kinase-like (PK-like)"/>
    <property type="match status" value="1"/>
</dbReference>
<comment type="similarity">
    <text evidence="1">Belongs to the sel-1 family.</text>
</comment>
<dbReference type="InterPro" id="IPR008266">
    <property type="entry name" value="Tyr_kinase_AS"/>
</dbReference>
<feature type="domain" description="Protein kinase" evidence="2">
    <location>
        <begin position="20"/>
        <end position="273"/>
    </location>
</feature>
<dbReference type="InterPro" id="IPR011009">
    <property type="entry name" value="Kinase-like_dom_sf"/>
</dbReference>
<evidence type="ECO:0000259" key="2">
    <source>
        <dbReference type="PROSITE" id="PS50011"/>
    </source>
</evidence>
<dbReference type="InterPro" id="IPR001245">
    <property type="entry name" value="Ser-Thr/Tyr_kinase_cat_dom"/>
</dbReference>
<comment type="caution">
    <text evidence="3">The sequence shown here is derived from an EMBL/GenBank/DDBJ whole genome shotgun (WGS) entry which is preliminary data.</text>
</comment>
<evidence type="ECO:0000313" key="3">
    <source>
        <dbReference type="EMBL" id="KAG0249613.1"/>
    </source>
</evidence>
<name>A0A9P6PLU5_9FUNG</name>
<evidence type="ECO:0000256" key="1">
    <source>
        <dbReference type="ARBA" id="ARBA00038101"/>
    </source>
</evidence>
<dbReference type="Gene3D" id="1.10.510.10">
    <property type="entry name" value="Transferase(Phosphotransferase) domain 1"/>
    <property type="match status" value="1"/>
</dbReference>
<keyword evidence="4" id="KW-1185">Reference proteome</keyword>
<dbReference type="SMART" id="SM00219">
    <property type="entry name" value="TyrKc"/>
    <property type="match status" value="1"/>
</dbReference>
<dbReference type="PROSITE" id="PS50011">
    <property type="entry name" value="PROTEIN_KINASE_DOM"/>
    <property type="match status" value="1"/>
</dbReference>
<dbReference type="PANTHER" id="PTHR11102">
    <property type="entry name" value="SEL-1-LIKE PROTEIN"/>
    <property type="match status" value="1"/>
</dbReference>
<dbReference type="PRINTS" id="PR00109">
    <property type="entry name" value="TYRKINASE"/>
</dbReference>
<dbReference type="Gene3D" id="1.25.40.10">
    <property type="entry name" value="Tetratricopeptide repeat domain"/>
    <property type="match status" value="6"/>
</dbReference>
<accession>A0A9P6PLU5</accession>
<dbReference type="PROSITE" id="PS00109">
    <property type="entry name" value="PROTEIN_KINASE_TYR"/>
    <property type="match status" value="1"/>
</dbReference>
<dbReference type="InterPro" id="IPR020635">
    <property type="entry name" value="Tyr_kinase_cat_dom"/>
</dbReference>
<dbReference type="InterPro" id="IPR006597">
    <property type="entry name" value="Sel1-like"/>
</dbReference>
<dbReference type="InterPro" id="IPR011990">
    <property type="entry name" value="TPR-like_helical_dom_sf"/>
</dbReference>
<dbReference type="SUPFAM" id="SSF81901">
    <property type="entry name" value="HCP-like"/>
    <property type="match status" value="6"/>
</dbReference>
<dbReference type="Proteomes" id="UP000807716">
    <property type="component" value="Unassembled WGS sequence"/>
</dbReference>
<organism evidence="3 4">
    <name type="scientific">Actinomortierella ambigua</name>
    <dbReference type="NCBI Taxonomy" id="1343610"/>
    <lineage>
        <taxon>Eukaryota</taxon>
        <taxon>Fungi</taxon>
        <taxon>Fungi incertae sedis</taxon>
        <taxon>Mucoromycota</taxon>
        <taxon>Mortierellomycotina</taxon>
        <taxon>Mortierellomycetes</taxon>
        <taxon>Mortierellales</taxon>
        <taxon>Mortierellaceae</taxon>
        <taxon>Actinomortierella</taxon>
    </lineage>
</organism>
<dbReference type="PANTHER" id="PTHR11102:SF160">
    <property type="entry name" value="ERAD-ASSOCIATED E3 UBIQUITIN-PROTEIN LIGASE COMPONENT HRD3"/>
    <property type="match status" value="1"/>
</dbReference>
<dbReference type="OrthoDB" id="2425131at2759"/>
<dbReference type="InterPro" id="IPR050767">
    <property type="entry name" value="Sel1_AlgK"/>
</dbReference>